<feature type="binding site" evidence="3">
    <location>
        <begin position="212"/>
        <end position="213"/>
    </location>
    <ligand>
        <name>substrate</name>
    </ligand>
</feature>
<evidence type="ECO:0000313" key="5">
    <source>
        <dbReference type="Proteomes" id="UP000293638"/>
    </source>
</evidence>
<accession>A0A4Q7NWX0</accession>
<reference evidence="4 5" key="1">
    <citation type="submission" date="2019-02" db="EMBL/GenBank/DDBJ databases">
        <title>Genomic Encyclopedia of Type Strains, Phase IV (KMG-IV): sequencing the most valuable type-strain genomes for metagenomic binning, comparative biology and taxonomic classification.</title>
        <authorList>
            <person name="Goeker M."/>
        </authorList>
    </citation>
    <scope>NUCLEOTIDE SEQUENCE [LARGE SCALE GENOMIC DNA]</scope>
    <source>
        <strain evidence="4 5">DSM 45622</strain>
    </source>
</reference>
<dbReference type="HAMAP" id="MF_01989">
    <property type="entry name" value="Cyc_amidohydrol"/>
    <property type="match status" value="1"/>
</dbReference>
<comment type="caution">
    <text evidence="3">Lacks conserved residue(s) required for the propagation of feature annotation.</text>
</comment>
<dbReference type="AlphaFoldDB" id="A0A4Q7NWX0"/>
<feature type="binding site" evidence="3">
    <location>
        <position position="303"/>
    </location>
    <ligand>
        <name>substrate</name>
    </ligand>
</feature>
<dbReference type="RefSeq" id="WP_130491730.1">
    <property type="nucleotide sequence ID" value="NZ_SGXD01000001.1"/>
</dbReference>
<comment type="subunit">
    <text evidence="3">Homotetramer.</text>
</comment>
<dbReference type="EC" id="3.5.2.15" evidence="3"/>
<feature type="binding site" evidence="3">
    <location>
        <position position="333"/>
    </location>
    <ligand>
        <name>Mg(2+)</name>
        <dbReference type="ChEBI" id="CHEBI:18420"/>
        <note>structural</note>
    </ligand>
</feature>
<dbReference type="UniPathway" id="UPA00008">
    <property type="reaction ID" value="UER00502"/>
</dbReference>
<comment type="pathway">
    <text evidence="3">Xenobiotic degradation; atrazine degradation; biuret from cyanurate: step 1/1.</text>
</comment>
<dbReference type="Gene3D" id="3.30.1330.170">
    <property type="entry name" value="Cyanuric acid hydrolase/Barbiturase, RU A"/>
    <property type="match status" value="1"/>
</dbReference>
<comment type="function">
    <text evidence="3">Responsible for the hydrolysis of cyanuric acid, an intermediate formed during catabolism of s-triazine based compounds in herbicides such as atrazine and polymers such as melamine. Catalyzes the hydrolytic opening of the s-triazine ring of cyanuric acid (2,4,6-trihydroxy-s-triazine) to yield carbon dioxide and carboxybiuret, which spontaneously decarboxylates to biuret.</text>
</comment>
<feature type="binding site" evidence="3">
    <location>
        <position position="329"/>
    </location>
    <ligand>
        <name>Mg(2+)</name>
        <dbReference type="ChEBI" id="CHEBI:18420"/>
        <note>structural</note>
    </ligand>
</feature>
<dbReference type="EMBL" id="SGXD01000001">
    <property type="protein sequence ID" value="RZS91697.1"/>
    <property type="molecule type" value="Genomic_DNA"/>
</dbReference>
<feature type="binding site" evidence="3">
    <location>
        <position position="51"/>
    </location>
    <ligand>
        <name>substrate</name>
    </ligand>
</feature>
<dbReference type="InterPro" id="IPR014086">
    <property type="entry name" value="AtzD/Barbiturase"/>
</dbReference>
<evidence type="ECO:0000256" key="2">
    <source>
        <dbReference type="ARBA" id="ARBA00022801"/>
    </source>
</evidence>
<dbReference type="Pfam" id="PF09663">
    <property type="entry name" value="Amido_AtzD_TrzD"/>
    <property type="match status" value="1"/>
</dbReference>
<gene>
    <name evidence="4" type="ORF">EV189_0944</name>
</gene>
<evidence type="ECO:0000256" key="1">
    <source>
        <dbReference type="ARBA" id="ARBA00010947"/>
    </source>
</evidence>
<comment type="catalytic activity">
    <reaction evidence="3">
        <text>cyanurate + H2O = 1-carboxybiuret + H(+)</text>
        <dbReference type="Rhea" id="RHEA:70363"/>
        <dbReference type="ChEBI" id="CHEBI:15377"/>
        <dbReference type="ChEBI" id="CHEBI:15378"/>
        <dbReference type="ChEBI" id="CHEBI:38028"/>
        <dbReference type="ChEBI" id="CHEBI:142864"/>
        <dbReference type="EC" id="3.5.2.15"/>
    </reaction>
</comment>
<dbReference type="GO" id="GO:0019381">
    <property type="term" value="P:atrazine catabolic process"/>
    <property type="evidence" value="ECO:0007669"/>
    <property type="project" value="UniProtKB-UniRule"/>
</dbReference>
<feature type="site" description="Important for substrate specificity" evidence="3">
    <location>
        <position position="299"/>
    </location>
</feature>
<dbReference type="Gene3D" id="3.30.1330.180">
    <property type="entry name" value="Cyanuric acid hydrolase/Barbiturase, RU B"/>
    <property type="match status" value="1"/>
</dbReference>
<proteinExistence type="inferred from homology"/>
<dbReference type="OrthoDB" id="569708at2"/>
<feature type="binding site" evidence="3">
    <location>
        <position position="328"/>
    </location>
    <ligand>
        <name>Mg(2+)</name>
        <dbReference type="ChEBI" id="CHEBI:18420"/>
        <note>structural</note>
    </ligand>
</feature>
<feature type="binding site" evidence="3">
    <location>
        <begin position="71"/>
        <end position="72"/>
    </location>
    <ligand>
        <name>substrate</name>
    </ligand>
</feature>
<dbReference type="InterPro" id="IPR043006">
    <property type="entry name" value="AtzD/Barbiturase_RUB"/>
</dbReference>
<feature type="region of interest" description="RU A" evidence="3">
    <location>
        <begin position="1"/>
        <end position="90"/>
    </location>
</feature>
<feature type="binding site" evidence="3">
    <location>
        <begin position="322"/>
        <end position="323"/>
    </location>
    <ligand>
        <name>substrate</name>
    </ligand>
</feature>
<evidence type="ECO:0000256" key="3">
    <source>
        <dbReference type="HAMAP-Rule" id="MF_01989"/>
    </source>
</evidence>
<feature type="binding site" evidence="3">
    <location>
        <position position="276"/>
    </location>
    <ligand>
        <name>Mg(2+)</name>
        <dbReference type="ChEBI" id="CHEBI:18420"/>
        <note>structural</note>
    </ligand>
</feature>
<keyword evidence="5" id="KW-1185">Reference proteome</keyword>
<sequence>MSAVLLVKAATAGPDDVDALKLLAAEGLGVDDVIAVAAKTEGNGCVNDFSRTLGARAWHDVLPAAAVTVMSGGTEGVLSPHATLVVRAPWRTGLRGASASTPPIPKAVLGRRPQVDAVARTVGEAVADAGLRPQDVHLVLVKCPLLTSEDVAACRAAGTEPVTTDTYESMARSRSAAALGVALALGERTGEEVDAALAAGGWDAWSGVASCSSGAEIADCQVLVLGSDPAGGPLRMAHTVLHDAIDAGAVLSLLAELGAGPAGEGAEVVHAFAKAEAAPDGLVRGRRHTMLTDSDLHSTRHARAAVGGLLAGLVGDPCLYVSGGAENQGPPGGGPLALVVRASS</sequence>
<comment type="caution">
    <text evidence="4">The sequence shown here is derived from an EMBL/GenBank/DDBJ whole genome shotgun (WGS) entry which is preliminary data.</text>
</comment>
<dbReference type="Proteomes" id="UP000293638">
    <property type="component" value="Unassembled WGS sequence"/>
</dbReference>
<comment type="activity regulation">
    <text evidence="3">Inhibited by barbituric acid.</text>
</comment>
<dbReference type="InterPro" id="IPR043008">
    <property type="entry name" value="AtzD/Barbiturase_RUA"/>
</dbReference>
<evidence type="ECO:0000313" key="4">
    <source>
        <dbReference type="EMBL" id="RZS91697.1"/>
    </source>
</evidence>
<dbReference type="Gene3D" id="3.30.1330.160">
    <property type="entry name" value="Cyanuric acid hydrolase/Barbituras, RU C"/>
    <property type="match status" value="1"/>
</dbReference>
<keyword evidence="3" id="KW-0460">Magnesium</keyword>
<organism evidence="4 5">
    <name type="scientific">Motilibacter rhizosphaerae</name>
    <dbReference type="NCBI Taxonomy" id="598652"/>
    <lineage>
        <taxon>Bacteria</taxon>
        <taxon>Bacillati</taxon>
        <taxon>Actinomycetota</taxon>
        <taxon>Actinomycetes</taxon>
        <taxon>Motilibacterales</taxon>
        <taxon>Motilibacteraceae</taxon>
        <taxon>Motilibacter</taxon>
    </lineage>
</organism>
<feature type="active site" description="Nucleophile" evidence="3">
    <location>
        <position position="212"/>
    </location>
</feature>
<keyword evidence="3" id="KW-0479">Metal-binding</keyword>
<name>A0A4Q7NWX0_9ACTN</name>
<feature type="active site" evidence="3">
    <location>
        <position position="142"/>
    </location>
</feature>
<feature type="binding site" evidence="3">
    <location>
        <position position="174"/>
    </location>
    <ligand>
        <name>substrate</name>
    </ligand>
</feature>
<feature type="binding site" evidence="3">
    <location>
        <position position="325"/>
    </location>
    <ligand>
        <name>Mg(2+)</name>
        <dbReference type="ChEBI" id="CHEBI:18420"/>
        <note>structural</note>
    </ligand>
</feature>
<dbReference type="GO" id="GO:0046872">
    <property type="term" value="F:metal ion binding"/>
    <property type="evidence" value="ECO:0007669"/>
    <property type="project" value="UniProtKB-UniRule"/>
</dbReference>
<dbReference type="GO" id="GO:0018753">
    <property type="term" value="F:cyanuric acid amidohydrolase activity"/>
    <property type="evidence" value="ECO:0007669"/>
    <property type="project" value="UniProtKB-UniRule"/>
</dbReference>
<comment type="domain">
    <text evidence="3">The monomer structure is formed from three repeating units (RUs) that share the same structure as one another. The monomer, the active site and substrate all possess threefold rotational symmetry, to the extent that the active site possesses three potential Ser-Lys catalytic dyads. It is possible that any or all of the three active-site serines may act as nucleophile (albeit only one can do so per catalytic cycle).</text>
</comment>
<protein>
    <recommendedName>
        <fullName evidence="3">Cyanuric acid amidohydrolase</fullName>
        <shortName evidence="3">CAH</shortName>
        <ecNumber evidence="3">3.5.2.15</ecNumber>
    </recommendedName>
</protein>
<comment type="similarity">
    <text evidence="1 3">Belongs to the cyclic amide hydrolase (CyAH) family.</text>
</comment>
<feature type="region of interest" description="RU C" evidence="3">
    <location>
        <begin position="234"/>
        <end position="344"/>
    </location>
</feature>
<dbReference type="NCBIfam" id="TIGR02714">
    <property type="entry name" value="amido_AtzD_TrzD"/>
    <property type="match status" value="1"/>
</dbReference>
<keyword evidence="2 3" id="KW-0378">Hydrolase</keyword>
<dbReference type="InterPro" id="IPR043007">
    <property type="entry name" value="AtzD/Barbiturase_RUC"/>
</dbReference>
<feature type="binding site" evidence="3">
    <location>
        <position position="330"/>
    </location>
    <ligand>
        <name>Mg(2+)</name>
        <dbReference type="ChEBI" id="CHEBI:18420"/>
        <note>structural</note>
    </ligand>
</feature>